<reference evidence="9 10" key="1">
    <citation type="submission" date="2019-06" db="EMBL/GenBank/DDBJ databases">
        <title>The genome of Shewanella sp. SM1901.</title>
        <authorList>
            <person name="Cha Q."/>
        </authorList>
    </citation>
    <scope>NUCLEOTIDE SEQUENCE [LARGE SCALE GENOMIC DNA]</scope>
    <source>
        <strain evidence="9 10">SM1901</strain>
    </source>
</reference>
<evidence type="ECO:0000256" key="4">
    <source>
        <dbReference type="ARBA" id="ARBA00036535"/>
    </source>
</evidence>
<dbReference type="NCBIfam" id="TIGR00093">
    <property type="entry name" value="pseudouridine synthase"/>
    <property type="match status" value="1"/>
</dbReference>
<name>A0A4Y5YBS4_9GAMM</name>
<dbReference type="GO" id="GO:0001522">
    <property type="term" value="P:pseudouridine synthesis"/>
    <property type="evidence" value="ECO:0007669"/>
    <property type="project" value="InterPro"/>
</dbReference>
<dbReference type="SUPFAM" id="SSF55120">
    <property type="entry name" value="Pseudouridine synthase"/>
    <property type="match status" value="1"/>
</dbReference>
<organism evidence="9 10">
    <name type="scientific">Shewanella polaris</name>
    <dbReference type="NCBI Taxonomy" id="2588449"/>
    <lineage>
        <taxon>Bacteria</taxon>
        <taxon>Pseudomonadati</taxon>
        <taxon>Pseudomonadota</taxon>
        <taxon>Gammaproteobacteria</taxon>
        <taxon>Alteromonadales</taxon>
        <taxon>Shewanellaceae</taxon>
        <taxon>Shewanella</taxon>
    </lineage>
</organism>
<dbReference type="KEGG" id="spol:FH971_02790"/>
<proteinExistence type="inferred from homology"/>
<dbReference type="InterPro" id="IPR042092">
    <property type="entry name" value="PsdUridine_s_RsuA/RluB/E/F_cat"/>
</dbReference>
<evidence type="ECO:0000259" key="7">
    <source>
        <dbReference type="Pfam" id="PF00849"/>
    </source>
</evidence>
<dbReference type="Gene3D" id="3.30.70.1560">
    <property type="entry name" value="Alpha-L RNA-binding motif"/>
    <property type="match status" value="1"/>
</dbReference>
<dbReference type="InterPro" id="IPR020103">
    <property type="entry name" value="PsdUridine_synth_cat_dom_sf"/>
</dbReference>
<dbReference type="InterPro" id="IPR000748">
    <property type="entry name" value="PsdUridine_synth_RsuA/RluB/E/F"/>
</dbReference>
<dbReference type="PROSITE" id="PS01149">
    <property type="entry name" value="PSI_RSU"/>
    <property type="match status" value="1"/>
</dbReference>
<gene>
    <name evidence="9" type="ORF">FH971_02790</name>
</gene>
<dbReference type="GO" id="GO:0006364">
    <property type="term" value="P:rRNA processing"/>
    <property type="evidence" value="ECO:0007669"/>
    <property type="project" value="UniProtKB-ARBA"/>
</dbReference>
<dbReference type="Pfam" id="PF00849">
    <property type="entry name" value="PseudoU_synth_2"/>
    <property type="match status" value="1"/>
</dbReference>
<dbReference type="AlphaFoldDB" id="A0A4Y5YBS4"/>
<accession>A0A4Y5YBS4</accession>
<dbReference type="GO" id="GO:0140098">
    <property type="term" value="F:catalytic activity, acting on RNA"/>
    <property type="evidence" value="ECO:0007669"/>
    <property type="project" value="UniProtKB-ARBA"/>
</dbReference>
<evidence type="ECO:0000259" key="8">
    <source>
        <dbReference type="Pfam" id="PF01479"/>
    </source>
</evidence>
<sequence>MTSMRLSHYLAVCDVASRRQAARLIDSGRVSINHQLAKHTDRINLAETVTILVDGKPILPVQDKQYWLYHKPVGIDCRLLADDPCSLLHVLPESPRLYPAGRLDKDSRGLLLLTNDGQLTQALMHPDYYHPKTYVVQVDKPISANFLLMMAQGVHYGDVHTRPCDIRPLSLAMDEDKFEIILTQGLNRQIRRMCQVLGYKVIDLLRTQLMDVCLDDLAEKTMRPLTAAELLSLNMSEQDS</sequence>
<dbReference type="InterPro" id="IPR050343">
    <property type="entry name" value="RsuA_PseudoU_synthase"/>
</dbReference>
<evidence type="ECO:0000256" key="1">
    <source>
        <dbReference type="ARBA" id="ARBA00008348"/>
    </source>
</evidence>
<keyword evidence="2 6" id="KW-0413">Isomerase</keyword>
<feature type="domain" description="Pseudouridine synthase RsuA/RluA-like" evidence="7">
    <location>
        <begin position="65"/>
        <end position="195"/>
    </location>
</feature>
<comment type="catalytic activity">
    <reaction evidence="4">
        <text>uridine(2604) in 23S rRNA = pseudouridine(2604) in 23S rRNA</text>
        <dbReference type="Rhea" id="RHEA:38875"/>
        <dbReference type="Rhea" id="RHEA-COMP:10093"/>
        <dbReference type="Rhea" id="RHEA-COMP:10094"/>
        <dbReference type="ChEBI" id="CHEBI:65314"/>
        <dbReference type="ChEBI" id="CHEBI:65315"/>
        <dbReference type="EC" id="5.4.99.21"/>
    </reaction>
</comment>
<feature type="domain" description="RNA-binding S4" evidence="8">
    <location>
        <begin position="15"/>
        <end position="38"/>
    </location>
</feature>
<evidence type="ECO:0000256" key="3">
    <source>
        <dbReference type="ARBA" id="ARBA00036390"/>
    </source>
</evidence>
<evidence type="ECO:0000313" key="9">
    <source>
        <dbReference type="EMBL" id="QDE29993.1"/>
    </source>
</evidence>
<keyword evidence="10" id="KW-1185">Reference proteome</keyword>
<dbReference type="InterPro" id="IPR018496">
    <property type="entry name" value="PsdUridine_synth_RsuA/RluB_CS"/>
</dbReference>
<dbReference type="EC" id="5.4.99.-" evidence="6"/>
<dbReference type="PANTHER" id="PTHR47683:SF2">
    <property type="entry name" value="RNA-BINDING S4 DOMAIN-CONTAINING PROTEIN"/>
    <property type="match status" value="1"/>
</dbReference>
<dbReference type="PANTHER" id="PTHR47683">
    <property type="entry name" value="PSEUDOURIDINE SYNTHASE FAMILY PROTEIN-RELATED"/>
    <property type="match status" value="1"/>
</dbReference>
<protein>
    <recommendedName>
        <fullName evidence="6">Pseudouridine synthase</fullName>
        <ecNumber evidence="6">5.4.99.-</ecNumber>
    </recommendedName>
</protein>
<evidence type="ECO:0000256" key="5">
    <source>
        <dbReference type="PROSITE-ProRule" id="PRU00182"/>
    </source>
</evidence>
<evidence type="ECO:0000256" key="2">
    <source>
        <dbReference type="ARBA" id="ARBA00023235"/>
    </source>
</evidence>
<dbReference type="CDD" id="cd02554">
    <property type="entry name" value="PseudoU_synth_RluF"/>
    <property type="match status" value="1"/>
</dbReference>
<dbReference type="GO" id="GO:0003723">
    <property type="term" value="F:RNA binding"/>
    <property type="evidence" value="ECO:0007669"/>
    <property type="project" value="UniProtKB-KW"/>
</dbReference>
<comment type="similarity">
    <text evidence="1 6">Belongs to the pseudouridine synthase RsuA family.</text>
</comment>
<dbReference type="EMBL" id="CP041036">
    <property type="protein sequence ID" value="QDE29993.1"/>
    <property type="molecule type" value="Genomic_DNA"/>
</dbReference>
<dbReference type="Gene3D" id="3.10.290.10">
    <property type="entry name" value="RNA-binding S4 domain"/>
    <property type="match status" value="1"/>
</dbReference>
<comment type="catalytic activity">
    <reaction evidence="3">
        <text>uridine(35) in tRNA(Tyr) = pseudouridine(35) in tRNA(Tyr)</text>
        <dbReference type="Rhea" id="RHEA:60556"/>
        <dbReference type="Rhea" id="RHEA-COMP:15607"/>
        <dbReference type="Rhea" id="RHEA-COMP:15608"/>
        <dbReference type="ChEBI" id="CHEBI:65314"/>
        <dbReference type="ChEBI" id="CHEBI:65315"/>
    </reaction>
</comment>
<dbReference type="Proteomes" id="UP000319809">
    <property type="component" value="Chromosome"/>
</dbReference>
<dbReference type="InterPro" id="IPR036986">
    <property type="entry name" value="S4_RNA-bd_sf"/>
</dbReference>
<dbReference type="SUPFAM" id="SSF55174">
    <property type="entry name" value="Alpha-L RNA-binding motif"/>
    <property type="match status" value="1"/>
</dbReference>
<dbReference type="PROSITE" id="PS50889">
    <property type="entry name" value="S4"/>
    <property type="match status" value="1"/>
</dbReference>
<dbReference type="CDD" id="cd00165">
    <property type="entry name" value="S4"/>
    <property type="match status" value="1"/>
</dbReference>
<dbReference type="Pfam" id="PF01479">
    <property type="entry name" value="S4"/>
    <property type="match status" value="1"/>
</dbReference>
<dbReference type="InterPro" id="IPR006145">
    <property type="entry name" value="PsdUridine_synth_RsuA/RluA"/>
</dbReference>
<keyword evidence="5" id="KW-0694">RNA-binding</keyword>
<dbReference type="Gene3D" id="3.30.70.580">
    <property type="entry name" value="Pseudouridine synthase I, catalytic domain, N-terminal subdomain"/>
    <property type="match status" value="1"/>
</dbReference>
<dbReference type="InterPro" id="IPR002942">
    <property type="entry name" value="S4_RNA-bd"/>
</dbReference>
<evidence type="ECO:0000256" key="6">
    <source>
        <dbReference type="RuleBase" id="RU003887"/>
    </source>
</evidence>
<evidence type="ECO:0000313" key="10">
    <source>
        <dbReference type="Proteomes" id="UP000319809"/>
    </source>
</evidence>
<dbReference type="InterPro" id="IPR020094">
    <property type="entry name" value="TruA/RsuA/RluB/E/F_N"/>
</dbReference>
<dbReference type="GO" id="GO:0009982">
    <property type="term" value="F:pseudouridine synthase activity"/>
    <property type="evidence" value="ECO:0007669"/>
    <property type="project" value="InterPro"/>
</dbReference>